<keyword evidence="2" id="KW-1185">Reference proteome</keyword>
<feature type="non-terminal residue" evidence="1">
    <location>
        <position position="1"/>
    </location>
</feature>
<name>A0A9P6NRP4_9BASI</name>
<protein>
    <submittedName>
        <fullName evidence="1">Uncharacterized protein</fullName>
    </submittedName>
</protein>
<dbReference type="OrthoDB" id="3056932at2759"/>
<dbReference type="Proteomes" id="UP000886653">
    <property type="component" value="Unassembled WGS sequence"/>
</dbReference>
<gene>
    <name evidence="1" type="ORF">CROQUDRAFT_33774</name>
</gene>
<reference evidence="1" key="1">
    <citation type="submission" date="2013-11" db="EMBL/GenBank/DDBJ databases">
        <title>Genome sequence of the fusiform rust pathogen reveals effectors for host alternation and coevolution with pine.</title>
        <authorList>
            <consortium name="DOE Joint Genome Institute"/>
            <person name="Smith K."/>
            <person name="Pendleton A."/>
            <person name="Kubisiak T."/>
            <person name="Anderson C."/>
            <person name="Salamov A."/>
            <person name="Aerts A."/>
            <person name="Riley R."/>
            <person name="Clum A."/>
            <person name="Lindquist E."/>
            <person name="Ence D."/>
            <person name="Campbell M."/>
            <person name="Kronenberg Z."/>
            <person name="Feau N."/>
            <person name="Dhillon B."/>
            <person name="Hamelin R."/>
            <person name="Burleigh J."/>
            <person name="Smith J."/>
            <person name="Yandell M."/>
            <person name="Nelson C."/>
            <person name="Grigoriev I."/>
            <person name="Davis J."/>
        </authorList>
    </citation>
    <scope>NUCLEOTIDE SEQUENCE</scope>
    <source>
        <strain evidence="1">G11</strain>
    </source>
</reference>
<sequence>DSNDGNPVLNDVAGAGWLLDLIIHKILKNLQQVVVPHGTTRIPKGLGTKENGKLKASEWHALFATHFPLATLDVFIGD</sequence>
<organism evidence="1 2">
    <name type="scientific">Cronartium quercuum f. sp. fusiforme G11</name>
    <dbReference type="NCBI Taxonomy" id="708437"/>
    <lineage>
        <taxon>Eukaryota</taxon>
        <taxon>Fungi</taxon>
        <taxon>Dikarya</taxon>
        <taxon>Basidiomycota</taxon>
        <taxon>Pucciniomycotina</taxon>
        <taxon>Pucciniomycetes</taxon>
        <taxon>Pucciniales</taxon>
        <taxon>Coleosporiaceae</taxon>
        <taxon>Cronartium</taxon>
    </lineage>
</organism>
<feature type="non-terminal residue" evidence="1">
    <location>
        <position position="78"/>
    </location>
</feature>
<evidence type="ECO:0000313" key="2">
    <source>
        <dbReference type="Proteomes" id="UP000886653"/>
    </source>
</evidence>
<dbReference type="EMBL" id="MU167231">
    <property type="protein sequence ID" value="KAG0149028.1"/>
    <property type="molecule type" value="Genomic_DNA"/>
</dbReference>
<evidence type="ECO:0000313" key="1">
    <source>
        <dbReference type="EMBL" id="KAG0149028.1"/>
    </source>
</evidence>
<dbReference type="AlphaFoldDB" id="A0A9P6NRP4"/>
<accession>A0A9P6NRP4</accession>
<comment type="caution">
    <text evidence="1">The sequence shown here is derived from an EMBL/GenBank/DDBJ whole genome shotgun (WGS) entry which is preliminary data.</text>
</comment>
<proteinExistence type="predicted"/>